<dbReference type="FunFam" id="3.30.70.580:FF:000007">
    <property type="entry name" value="tRNA pseudouridine synthase"/>
    <property type="match status" value="1"/>
</dbReference>
<protein>
    <recommendedName>
        <fullName evidence="5">Pseudouridine synthase I TruA alpha/beta domain-containing protein</fullName>
    </recommendedName>
</protein>
<dbReference type="Pfam" id="PF01416">
    <property type="entry name" value="PseudoU_synth_1"/>
    <property type="match status" value="1"/>
</dbReference>
<dbReference type="GO" id="GO:0005737">
    <property type="term" value="C:cytoplasm"/>
    <property type="evidence" value="ECO:0007669"/>
    <property type="project" value="TreeGrafter"/>
</dbReference>
<evidence type="ECO:0000256" key="4">
    <source>
        <dbReference type="SAM" id="MobiDB-lite"/>
    </source>
</evidence>
<dbReference type="InterPro" id="IPR020095">
    <property type="entry name" value="PsdUridine_synth_TruA_C"/>
</dbReference>
<proteinExistence type="inferred from homology"/>
<evidence type="ECO:0000256" key="3">
    <source>
        <dbReference type="ARBA" id="ARBA00023235"/>
    </source>
</evidence>
<dbReference type="InterPro" id="IPR001406">
    <property type="entry name" value="PsdUridine_synth_TruA"/>
</dbReference>
<dbReference type="Gene3D" id="3.30.70.660">
    <property type="entry name" value="Pseudouridine synthase I, catalytic domain, C-terminal subdomain"/>
    <property type="match status" value="1"/>
</dbReference>
<keyword evidence="3" id="KW-0413">Isomerase</keyword>
<evidence type="ECO:0000259" key="5">
    <source>
        <dbReference type="Pfam" id="PF01416"/>
    </source>
</evidence>
<dbReference type="GO" id="GO:0003723">
    <property type="term" value="F:RNA binding"/>
    <property type="evidence" value="ECO:0007669"/>
    <property type="project" value="InterPro"/>
</dbReference>
<dbReference type="GO" id="GO:0005634">
    <property type="term" value="C:nucleus"/>
    <property type="evidence" value="ECO:0007669"/>
    <property type="project" value="TreeGrafter"/>
</dbReference>
<feature type="domain" description="Pseudouridine synthase I TruA alpha/beta" evidence="5">
    <location>
        <begin position="245"/>
        <end position="375"/>
    </location>
</feature>
<dbReference type="GO" id="GO:0009982">
    <property type="term" value="F:pseudouridine synthase activity"/>
    <property type="evidence" value="ECO:0007669"/>
    <property type="project" value="InterPro"/>
</dbReference>
<dbReference type="NCBIfam" id="TIGR00071">
    <property type="entry name" value="hisT_truA"/>
    <property type="match status" value="1"/>
</dbReference>
<evidence type="ECO:0000256" key="1">
    <source>
        <dbReference type="ARBA" id="ARBA00009375"/>
    </source>
</evidence>
<dbReference type="InterPro" id="IPR041707">
    <property type="entry name" value="Pus3-like"/>
</dbReference>
<feature type="region of interest" description="Disordered" evidence="4">
    <location>
        <begin position="47"/>
        <end position="75"/>
    </location>
</feature>
<feature type="compositionally biased region" description="Polar residues" evidence="4">
    <location>
        <begin position="47"/>
        <end position="68"/>
    </location>
</feature>
<feature type="compositionally biased region" description="Basic and acidic residues" evidence="4">
    <location>
        <begin position="454"/>
        <end position="478"/>
    </location>
</feature>
<name>A0A0P4VX15_SCYOL</name>
<dbReference type="HAMAP" id="MF_00171">
    <property type="entry name" value="TruA"/>
    <property type="match status" value="1"/>
</dbReference>
<dbReference type="InterPro" id="IPR020103">
    <property type="entry name" value="PsdUridine_synth_cat_dom_sf"/>
</dbReference>
<dbReference type="InterPro" id="IPR020094">
    <property type="entry name" value="TruA/RsuA/RluB/E/F_N"/>
</dbReference>
<comment type="similarity">
    <text evidence="1">Belongs to the tRNA pseudouridine synthase TruA family.</text>
</comment>
<dbReference type="CDD" id="cd02569">
    <property type="entry name" value="PseudoU_synth_ScPus3"/>
    <property type="match status" value="1"/>
</dbReference>
<accession>A0A0P4VX15</accession>
<feature type="region of interest" description="Disordered" evidence="4">
    <location>
        <begin position="164"/>
        <end position="185"/>
    </location>
</feature>
<reference evidence="6" key="1">
    <citation type="submission" date="2015-09" db="EMBL/GenBank/DDBJ databases">
        <title>Scylla olivacea transcriptome.</title>
        <authorList>
            <person name="Ikhwanuddin M."/>
        </authorList>
    </citation>
    <scope>NUCLEOTIDE SEQUENCE</scope>
</reference>
<evidence type="ECO:0000313" key="6">
    <source>
        <dbReference type="EMBL" id="JAI60482.1"/>
    </source>
</evidence>
<dbReference type="AlphaFoldDB" id="A0A0P4VX15"/>
<dbReference type="SUPFAM" id="SSF55120">
    <property type="entry name" value="Pseudouridine synthase"/>
    <property type="match status" value="1"/>
</dbReference>
<dbReference type="PANTHER" id="PTHR11142">
    <property type="entry name" value="PSEUDOURIDYLATE SYNTHASE"/>
    <property type="match status" value="1"/>
</dbReference>
<dbReference type="GO" id="GO:0031119">
    <property type="term" value="P:tRNA pseudouridine synthesis"/>
    <property type="evidence" value="ECO:0007669"/>
    <property type="project" value="TreeGrafter"/>
</dbReference>
<dbReference type="Gene3D" id="3.30.70.580">
    <property type="entry name" value="Pseudouridine synthase I, catalytic domain, N-terminal subdomain"/>
    <property type="match status" value="1"/>
</dbReference>
<feature type="region of interest" description="Disordered" evidence="4">
    <location>
        <begin position="454"/>
        <end position="479"/>
    </location>
</feature>
<dbReference type="PANTHER" id="PTHR11142:SF5">
    <property type="entry name" value="TRNA PSEUDOURIDINE(38_39) SYNTHASE"/>
    <property type="match status" value="1"/>
</dbReference>
<keyword evidence="2" id="KW-0819">tRNA processing</keyword>
<evidence type="ECO:0000256" key="2">
    <source>
        <dbReference type="ARBA" id="ARBA00022694"/>
    </source>
</evidence>
<organism evidence="6">
    <name type="scientific">Scylla olivacea</name>
    <name type="common">Orange mud crab</name>
    <name type="synonym">Cancer olivacea</name>
    <dbReference type="NCBI Taxonomy" id="85551"/>
    <lineage>
        <taxon>Eukaryota</taxon>
        <taxon>Metazoa</taxon>
        <taxon>Ecdysozoa</taxon>
        <taxon>Arthropoda</taxon>
        <taxon>Crustacea</taxon>
        <taxon>Multicrustacea</taxon>
        <taxon>Malacostraca</taxon>
        <taxon>Eumalacostraca</taxon>
        <taxon>Eucarida</taxon>
        <taxon>Decapoda</taxon>
        <taxon>Pleocyemata</taxon>
        <taxon>Brachyura</taxon>
        <taxon>Eubrachyura</taxon>
        <taxon>Portunoidea</taxon>
        <taxon>Portunidae</taxon>
        <taxon>Portuninae</taxon>
        <taxon>Scylla</taxon>
    </lineage>
</organism>
<feature type="compositionally biased region" description="Basic and acidic residues" evidence="4">
    <location>
        <begin position="167"/>
        <end position="181"/>
    </location>
</feature>
<sequence length="527" mass="60826">MAEAQGGKEGTKVKLPPNQKHKQVPLSQLSREELEARVRQLEAHNTQLRNLLSKSQTGSTSDSFSTHGKSPKQRDFDFSKYSRRHVALKLCYLGWDYQGFTVQEDSHNTIEAQLFAALLKTRLIESRETSNYHRCGRTDKGVSAFDQVISITLRSKVRNGIGVEGISQKEDSSTTDRLKDHEEEEEEEEINYVQLLNRVLPQEIRILAWCPVPPEFSARFDCCQRTYKYFFPQGSLDLQAMNKAGQHLVGEHDFRNLCKMDVANGVVNFKRRIMAVKVARVDEENDEGTVGGEDGVVIERNSGSDGYEMCVATIEGQAFLWHQVRAVMAVLFLVGQGKEQPDVVTELLDIKTHPRKPQYCLASDLPLNLWAVHFDSIVWRWDEDELRRLLGQLQEVWTQQAVRNTMTRSMLKDLEIRYKKLIRARETRKGKKEEEELPGNNEPEIKKMKIEEEKLPGNNESEMKMKMEEDDEGWKVKEQPTVLMSSTRCKVYRPLLSRPTCESLEKRVEHYIKKQRLDPDLLKKLDS</sequence>
<dbReference type="EMBL" id="GDRN01090332">
    <property type="protein sequence ID" value="JAI60482.1"/>
    <property type="molecule type" value="Transcribed_RNA"/>
</dbReference>
<dbReference type="InterPro" id="IPR020097">
    <property type="entry name" value="PsdUridine_synth_TruA_a/b_dom"/>
</dbReference>
<feature type="region of interest" description="Disordered" evidence="4">
    <location>
        <begin position="1"/>
        <end position="30"/>
    </location>
</feature>
<dbReference type="GO" id="GO:1990481">
    <property type="term" value="P:mRNA pseudouridine synthesis"/>
    <property type="evidence" value="ECO:0007669"/>
    <property type="project" value="TreeGrafter"/>
</dbReference>